<organism evidence="1 2">
    <name type="scientific">Cystoisospora suis</name>
    <dbReference type="NCBI Taxonomy" id="483139"/>
    <lineage>
        <taxon>Eukaryota</taxon>
        <taxon>Sar</taxon>
        <taxon>Alveolata</taxon>
        <taxon>Apicomplexa</taxon>
        <taxon>Conoidasida</taxon>
        <taxon>Coccidia</taxon>
        <taxon>Eucoccidiorida</taxon>
        <taxon>Eimeriorina</taxon>
        <taxon>Sarcocystidae</taxon>
        <taxon>Cystoisospora</taxon>
    </lineage>
</organism>
<dbReference type="EMBL" id="MIGC01002560">
    <property type="protein sequence ID" value="PHJ20880.1"/>
    <property type="molecule type" value="Genomic_DNA"/>
</dbReference>
<sequence>LRVKQRRYDALALTESQVRPCLVPRLELLAAPPGTSDGGISSYAKADLLSYHGRLGFSLLPDRKATTGSLLACEKLSRIASFFTEPDRE</sequence>
<evidence type="ECO:0000313" key="1">
    <source>
        <dbReference type="EMBL" id="PHJ20880.1"/>
    </source>
</evidence>
<name>A0A2C6KK48_9APIC</name>
<keyword evidence="2" id="KW-1185">Reference proteome</keyword>
<accession>A0A2C6KK48</accession>
<gene>
    <name evidence="1" type="ORF">CSUI_005281</name>
</gene>
<dbReference type="RefSeq" id="XP_067922565.1">
    <property type="nucleotide sequence ID" value="XM_068065458.1"/>
</dbReference>
<reference evidence="1 2" key="1">
    <citation type="journal article" date="2017" name="Int. J. Parasitol.">
        <title>The genome of the protozoan parasite Cystoisospora suis and a reverse vaccinology approach to identify vaccine candidates.</title>
        <authorList>
            <person name="Palmieri N."/>
            <person name="Shrestha A."/>
            <person name="Ruttkowski B."/>
            <person name="Beck T."/>
            <person name="Vogl C."/>
            <person name="Tomley F."/>
            <person name="Blake D.P."/>
            <person name="Joachim A."/>
        </authorList>
    </citation>
    <scope>NUCLEOTIDE SEQUENCE [LARGE SCALE GENOMIC DNA]</scope>
    <source>
        <strain evidence="1 2">Wien I</strain>
    </source>
</reference>
<proteinExistence type="predicted"/>
<dbReference type="AlphaFoldDB" id="A0A2C6KK48"/>
<dbReference type="GeneID" id="94428669"/>
<dbReference type="Proteomes" id="UP000221165">
    <property type="component" value="Unassembled WGS sequence"/>
</dbReference>
<comment type="caution">
    <text evidence="1">The sequence shown here is derived from an EMBL/GenBank/DDBJ whole genome shotgun (WGS) entry which is preliminary data.</text>
</comment>
<evidence type="ECO:0000313" key="2">
    <source>
        <dbReference type="Proteomes" id="UP000221165"/>
    </source>
</evidence>
<protein>
    <submittedName>
        <fullName evidence="1">Uncharacterized protein</fullName>
    </submittedName>
</protein>
<dbReference type="VEuPathDB" id="ToxoDB:CSUI_005281"/>
<feature type="non-terminal residue" evidence="1">
    <location>
        <position position="1"/>
    </location>
</feature>